<dbReference type="PANTHER" id="PTHR11257">
    <property type="entry name" value="CHEMOSENSORY PROTEIN-RELATED"/>
    <property type="match status" value="1"/>
</dbReference>
<evidence type="ECO:0000313" key="2">
    <source>
        <dbReference type="EMBL" id="KAJ9578499.1"/>
    </source>
</evidence>
<name>A0AAD7ZDF1_DIPPU</name>
<keyword evidence="1" id="KW-0732">Signal</keyword>
<dbReference type="SUPFAM" id="SSF100910">
    <property type="entry name" value="Chemosensory protein Csp2"/>
    <property type="match status" value="1"/>
</dbReference>
<feature type="chain" id="PRO_5042003780" description="Chemosensory protein" evidence="1">
    <location>
        <begin position="20"/>
        <end position="124"/>
    </location>
</feature>
<proteinExistence type="predicted"/>
<gene>
    <name evidence="2" type="ORF">L9F63_005228</name>
</gene>
<dbReference type="InterPro" id="IPR005055">
    <property type="entry name" value="A10/PebIII"/>
</dbReference>
<accession>A0AAD7ZDF1</accession>
<comment type="caution">
    <text evidence="2">The sequence shown here is derived from an EMBL/GenBank/DDBJ whole genome shotgun (WGS) entry which is preliminary data.</text>
</comment>
<dbReference type="Pfam" id="PF03392">
    <property type="entry name" value="OS-D"/>
    <property type="match status" value="1"/>
</dbReference>
<keyword evidence="3" id="KW-1185">Reference proteome</keyword>
<evidence type="ECO:0008006" key="4">
    <source>
        <dbReference type="Google" id="ProtNLM"/>
    </source>
</evidence>
<dbReference type="Proteomes" id="UP001233999">
    <property type="component" value="Unassembled WGS sequence"/>
</dbReference>
<organism evidence="2 3">
    <name type="scientific">Diploptera punctata</name>
    <name type="common">Pacific beetle cockroach</name>
    <dbReference type="NCBI Taxonomy" id="6984"/>
    <lineage>
        <taxon>Eukaryota</taxon>
        <taxon>Metazoa</taxon>
        <taxon>Ecdysozoa</taxon>
        <taxon>Arthropoda</taxon>
        <taxon>Hexapoda</taxon>
        <taxon>Insecta</taxon>
        <taxon>Pterygota</taxon>
        <taxon>Neoptera</taxon>
        <taxon>Polyneoptera</taxon>
        <taxon>Dictyoptera</taxon>
        <taxon>Blattodea</taxon>
        <taxon>Blaberoidea</taxon>
        <taxon>Blaberidae</taxon>
        <taxon>Diplopterinae</taxon>
        <taxon>Diploptera</taxon>
    </lineage>
</organism>
<dbReference type="Gene3D" id="1.10.2080.10">
    <property type="entry name" value="Insect odorant-binding protein A10/Ejaculatory bulb-specific protein 3"/>
    <property type="match status" value="1"/>
</dbReference>
<evidence type="ECO:0000313" key="3">
    <source>
        <dbReference type="Proteomes" id="UP001233999"/>
    </source>
</evidence>
<dbReference type="InterPro" id="IPR036682">
    <property type="entry name" value="OS_D_A10/PebIII_sf"/>
</dbReference>
<reference evidence="2" key="2">
    <citation type="submission" date="2023-05" db="EMBL/GenBank/DDBJ databases">
        <authorList>
            <person name="Fouks B."/>
        </authorList>
    </citation>
    <scope>NUCLEOTIDE SEQUENCE</scope>
    <source>
        <strain evidence="2">Stay&amp;Tobe</strain>
        <tissue evidence="2">Testes</tissue>
    </source>
</reference>
<dbReference type="PANTHER" id="PTHR11257:SF12">
    <property type="entry name" value="EJACULATORY BULB-SPECIFIC PROTEIN 3-RELATED"/>
    <property type="match status" value="1"/>
</dbReference>
<sequence>MSAPAAVLVLVLMALCACAQNTYPEEYDKLDVKSLLQDQQKVDRFVTCLLQEECSELGGKLKDVLVDALNTKCTKCTEIQKGKIRMAAKYFIEQKPEVWEQITQKYDPKGEHAEGFLKFMQEGN</sequence>
<dbReference type="EMBL" id="JASPKZ010008874">
    <property type="protein sequence ID" value="KAJ9578499.1"/>
    <property type="molecule type" value="Genomic_DNA"/>
</dbReference>
<evidence type="ECO:0000256" key="1">
    <source>
        <dbReference type="SAM" id="SignalP"/>
    </source>
</evidence>
<reference evidence="2" key="1">
    <citation type="journal article" date="2023" name="IScience">
        <title>Live-bearing cockroach genome reveals convergent evolutionary mechanisms linked to viviparity in insects and beyond.</title>
        <authorList>
            <person name="Fouks B."/>
            <person name="Harrison M.C."/>
            <person name="Mikhailova A.A."/>
            <person name="Marchal E."/>
            <person name="English S."/>
            <person name="Carruthers M."/>
            <person name="Jennings E.C."/>
            <person name="Chiamaka E.L."/>
            <person name="Frigard R.A."/>
            <person name="Pippel M."/>
            <person name="Attardo G.M."/>
            <person name="Benoit J.B."/>
            <person name="Bornberg-Bauer E."/>
            <person name="Tobe S.S."/>
        </authorList>
    </citation>
    <scope>NUCLEOTIDE SEQUENCE</scope>
    <source>
        <strain evidence="2">Stay&amp;Tobe</strain>
    </source>
</reference>
<protein>
    <recommendedName>
        <fullName evidence="4">Chemosensory protein</fullName>
    </recommendedName>
</protein>
<feature type="signal peptide" evidence="1">
    <location>
        <begin position="1"/>
        <end position="19"/>
    </location>
</feature>
<dbReference type="AlphaFoldDB" id="A0AAD7ZDF1"/>